<dbReference type="GO" id="GO:0016887">
    <property type="term" value="F:ATP hydrolysis activity"/>
    <property type="evidence" value="ECO:0007669"/>
    <property type="project" value="InterPro"/>
</dbReference>
<dbReference type="InterPro" id="IPR027417">
    <property type="entry name" value="P-loop_NTPase"/>
</dbReference>
<dbReference type="InterPro" id="IPR050764">
    <property type="entry name" value="CbbQ/NirQ/NorQ/GpvN"/>
</dbReference>
<evidence type="ECO:0000256" key="1">
    <source>
        <dbReference type="ARBA" id="ARBA00022741"/>
    </source>
</evidence>
<gene>
    <name evidence="6" type="ORF">SAMN05443639_111117</name>
</gene>
<dbReference type="SUPFAM" id="SSF52540">
    <property type="entry name" value="P-loop containing nucleoside triphosphate hydrolases"/>
    <property type="match status" value="1"/>
</dbReference>
<evidence type="ECO:0000256" key="3">
    <source>
        <dbReference type="ARBA" id="ARBA00061607"/>
    </source>
</evidence>
<protein>
    <submittedName>
        <fullName evidence="6">MoxR-like ATPase</fullName>
    </submittedName>
</protein>
<proteinExistence type="inferred from homology"/>
<evidence type="ECO:0000313" key="7">
    <source>
        <dbReference type="Proteomes" id="UP000199181"/>
    </source>
</evidence>
<reference evidence="7" key="1">
    <citation type="submission" date="2016-10" db="EMBL/GenBank/DDBJ databases">
        <authorList>
            <person name="Varghese N."/>
            <person name="Submissions S."/>
        </authorList>
    </citation>
    <scope>NUCLEOTIDE SEQUENCE [LARGE SCALE GENOMIC DNA]</scope>
    <source>
        <strain evidence="7">DSM 16858</strain>
    </source>
</reference>
<dbReference type="InterPro" id="IPR041628">
    <property type="entry name" value="ChlI/MoxR_AAA_lid"/>
</dbReference>
<feature type="domain" description="ChlI/MoxR AAA lid" evidence="5">
    <location>
        <begin position="270"/>
        <end position="336"/>
    </location>
</feature>
<keyword evidence="1" id="KW-0547">Nucleotide-binding</keyword>
<dbReference type="PANTHER" id="PTHR42759:SF1">
    <property type="entry name" value="MAGNESIUM-CHELATASE SUBUNIT CHLD"/>
    <property type="match status" value="1"/>
</dbReference>
<name>A0A1I0KIX2_9BACT</name>
<dbReference type="Proteomes" id="UP000199181">
    <property type="component" value="Unassembled WGS sequence"/>
</dbReference>
<dbReference type="EMBL" id="FOIJ01000011">
    <property type="protein sequence ID" value="SEU24708.1"/>
    <property type="molecule type" value="Genomic_DNA"/>
</dbReference>
<dbReference type="Gene3D" id="3.40.50.300">
    <property type="entry name" value="P-loop containing nucleotide triphosphate hydrolases"/>
    <property type="match status" value="1"/>
</dbReference>
<organism evidence="6 7">
    <name type="scientific">Stigmatella erecta</name>
    <dbReference type="NCBI Taxonomy" id="83460"/>
    <lineage>
        <taxon>Bacteria</taxon>
        <taxon>Pseudomonadati</taxon>
        <taxon>Myxococcota</taxon>
        <taxon>Myxococcia</taxon>
        <taxon>Myxococcales</taxon>
        <taxon>Cystobacterineae</taxon>
        <taxon>Archangiaceae</taxon>
        <taxon>Stigmatella</taxon>
    </lineage>
</organism>
<dbReference type="PIRSF" id="PIRSF002849">
    <property type="entry name" value="AAA_ATPase_chaperone_MoxR_prd"/>
    <property type="match status" value="1"/>
</dbReference>
<dbReference type="GO" id="GO:0005524">
    <property type="term" value="F:ATP binding"/>
    <property type="evidence" value="ECO:0007669"/>
    <property type="project" value="UniProtKB-KW"/>
</dbReference>
<keyword evidence="7" id="KW-1185">Reference proteome</keyword>
<keyword evidence="2" id="KW-0067">ATP-binding</keyword>
<dbReference type="PANTHER" id="PTHR42759">
    <property type="entry name" value="MOXR FAMILY PROTEIN"/>
    <property type="match status" value="1"/>
</dbReference>
<evidence type="ECO:0000313" key="6">
    <source>
        <dbReference type="EMBL" id="SEU24708.1"/>
    </source>
</evidence>
<dbReference type="AlphaFoldDB" id="A0A1I0KIX2"/>
<dbReference type="Gene3D" id="1.10.8.80">
    <property type="entry name" value="Magnesium chelatase subunit I, C-Terminal domain"/>
    <property type="match status" value="1"/>
</dbReference>
<feature type="domain" description="ATPase AAA-3" evidence="4">
    <location>
        <begin position="61"/>
        <end position="195"/>
    </location>
</feature>
<comment type="similarity">
    <text evidence="3">Belongs to the MoxR family.</text>
</comment>
<dbReference type="Pfam" id="PF07726">
    <property type="entry name" value="AAA_3"/>
    <property type="match status" value="1"/>
</dbReference>
<evidence type="ECO:0000256" key="2">
    <source>
        <dbReference type="ARBA" id="ARBA00022840"/>
    </source>
</evidence>
<sequence length="344" mass="37710">MESASPSPVPVPGAPASDADLQAVQELARARSQIVEQIEKRVVGQSDVVEHLLIALFSRGHCLFVGVPGLAKTLLISTLADVLNLSFNRIQFTPDLMPSDITGTDILEEDKTTGRRSFRFVQGPLFANIILADEVNRTPPKTQAALLQAMQEYRVTAGGRTYPLELPFLVFATQNPIEQEGTYPLPEAQLDRFMFLVDVGYPTAEEEVQIVKSTTGTSQPKLEKILSPEKILALQELVRRVPVPDHVVRYAVELVRHTRPKEPGVPEFVAKNVSWGAGPRASQYLVLAAKARAILSGRFVATVEDVRALARPVLRHRVLPNFTAESEGITSVKLVDQLLASVKG</sequence>
<evidence type="ECO:0000259" key="4">
    <source>
        <dbReference type="Pfam" id="PF07726"/>
    </source>
</evidence>
<dbReference type="Pfam" id="PF17863">
    <property type="entry name" value="AAA_lid_2"/>
    <property type="match status" value="1"/>
</dbReference>
<evidence type="ECO:0000259" key="5">
    <source>
        <dbReference type="Pfam" id="PF17863"/>
    </source>
</evidence>
<accession>A0A1I0KIX2</accession>
<dbReference type="CDD" id="cd00009">
    <property type="entry name" value="AAA"/>
    <property type="match status" value="1"/>
</dbReference>
<dbReference type="InterPro" id="IPR011703">
    <property type="entry name" value="ATPase_AAA-3"/>
</dbReference>
<dbReference type="FunFam" id="3.40.50.300:FF:000640">
    <property type="entry name" value="MoxR family ATPase"/>
    <property type="match status" value="1"/>
</dbReference>
<dbReference type="RefSeq" id="WP_093523467.1">
    <property type="nucleotide sequence ID" value="NZ_FOIJ01000011.1"/>
</dbReference>